<comment type="caution">
    <text evidence="3">The sequence shown here is derived from an EMBL/GenBank/DDBJ whole genome shotgun (WGS) entry which is preliminary data.</text>
</comment>
<dbReference type="InterPro" id="IPR001375">
    <property type="entry name" value="Peptidase_S9_cat"/>
</dbReference>
<dbReference type="SUPFAM" id="SSF53474">
    <property type="entry name" value="alpha/beta-Hydrolases"/>
    <property type="match status" value="1"/>
</dbReference>
<name>A0A501XNR6_9SPHN</name>
<organism evidence="3 4">
    <name type="scientific">Sandaracinobacter neustonicus</name>
    <dbReference type="NCBI Taxonomy" id="1715348"/>
    <lineage>
        <taxon>Bacteria</taxon>
        <taxon>Pseudomonadati</taxon>
        <taxon>Pseudomonadota</taxon>
        <taxon>Alphaproteobacteria</taxon>
        <taxon>Sphingomonadales</taxon>
        <taxon>Sphingosinicellaceae</taxon>
        <taxon>Sandaracinobacter</taxon>
    </lineage>
</organism>
<dbReference type="EMBL" id="VFSU01000019">
    <property type="protein sequence ID" value="TPE62170.1"/>
    <property type="molecule type" value="Genomic_DNA"/>
</dbReference>
<accession>A0A501XNR6</accession>
<reference evidence="3 4" key="1">
    <citation type="submission" date="2019-06" db="EMBL/GenBank/DDBJ databases">
        <authorList>
            <person name="Lee I."/>
            <person name="Jang G.I."/>
            <person name="Hwang C.Y."/>
        </authorList>
    </citation>
    <scope>NUCLEOTIDE SEQUENCE [LARGE SCALE GENOMIC DNA]</scope>
    <source>
        <strain evidence="3 4">PAMC 28131</strain>
    </source>
</reference>
<dbReference type="PANTHER" id="PTHR42776">
    <property type="entry name" value="SERINE PEPTIDASE S9 FAMILY MEMBER"/>
    <property type="match status" value="1"/>
</dbReference>
<evidence type="ECO:0000313" key="3">
    <source>
        <dbReference type="EMBL" id="TPE62170.1"/>
    </source>
</evidence>
<evidence type="ECO:0000256" key="1">
    <source>
        <dbReference type="ARBA" id="ARBA00022801"/>
    </source>
</evidence>
<evidence type="ECO:0000259" key="2">
    <source>
        <dbReference type="Pfam" id="PF00326"/>
    </source>
</evidence>
<dbReference type="GO" id="GO:0006508">
    <property type="term" value="P:proteolysis"/>
    <property type="evidence" value="ECO:0007669"/>
    <property type="project" value="InterPro"/>
</dbReference>
<sequence>MVAPAPGQGCDKREISMSAADSARNSPLPFPPAPPCSLRLRRGRFVLVRFPILVALCGSALATLPNQPVAAQAAIAPADKLQLFGNRAAVLFASLSPDGKEVAFVMAEGDRETAILVQATEPNAPTRRIAVFDGQPERARKCGWVSTKRLLCQIVGRVGGGQIAASFTRSFAVDSDGSNAKLIGNSGSSTLQGGDVLDWLPAEQDKVLFETNGVDRVDTRSGKRMPAISPQPRTFGYMTDGEGEIRLRYVWQGQGDDQILPVADVYYTLSQDKSWKRLQQYNWFTREGFIPVTVSKSENAVYGTELLNGRKAVSRYMLDGSLAQEFVYAPKDFSIDSIITIGPHRRAVGASYTSDGSHRYYFDPEIAKLDAMLQKALPGFQEIWIADATRDEQVLLVLATSDNRPGIWYVLDRKSRRLQPLAEQRPNLAGVPLPAARRVDIPLSTGKSDWGMLTVPAGSLKKPVPLLLWIDTTERNSPWGFDPEVQYFVSKGFAVLKIAFQQPDGYGELWFNQKGFAAWREAVEIATSAANMLVAQGVADPANIAILGRGHGGYVALQTAALHPELIGKVIAIDPITDLKRLRSSVAGSPFRSIQRTAIGATTLESDASPVNNADRLKAPLLLVQSGLDEENISEQIRLMEASLKKAGKPYQVLRWVKLDDYLNDNQARRELLRTGADFLQTPAQ</sequence>
<gene>
    <name evidence="3" type="ORF">FJQ54_06460</name>
</gene>
<proteinExistence type="predicted"/>
<dbReference type="AlphaFoldDB" id="A0A501XNR6"/>
<evidence type="ECO:0000313" key="4">
    <source>
        <dbReference type="Proteomes" id="UP000319897"/>
    </source>
</evidence>
<dbReference type="Proteomes" id="UP000319897">
    <property type="component" value="Unassembled WGS sequence"/>
</dbReference>
<keyword evidence="1" id="KW-0378">Hydrolase</keyword>
<dbReference type="OrthoDB" id="128799at2"/>
<protein>
    <submittedName>
        <fullName evidence="3">S9 family peptidase</fullName>
    </submittedName>
</protein>
<feature type="domain" description="Peptidase S9 prolyl oligopeptidase catalytic" evidence="2">
    <location>
        <begin position="479"/>
        <end position="681"/>
    </location>
</feature>
<dbReference type="Gene3D" id="3.40.50.1820">
    <property type="entry name" value="alpha/beta hydrolase"/>
    <property type="match status" value="1"/>
</dbReference>
<dbReference type="GO" id="GO:0004252">
    <property type="term" value="F:serine-type endopeptidase activity"/>
    <property type="evidence" value="ECO:0007669"/>
    <property type="project" value="TreeGrafter"/>
</dbReference>
<keyword evidence="4" id="KW-1185">Reference proteome</keyword>
<dbReference type="SUPFAM" id="SSF50993">
    <property type="entry name" value="Peptidase/esterase 'gauge' domain"/>
    <property type="match status" value="1"/>
</dbReference>
<dbReference type="Pfam" id="PF00326">
    <property type="entry name" value="Peptidase_S9"/>
    <property type="match status" value="1"/>
</dbReference>
<dbReference type="InterPro" id="IPR029058">
    <property type="entry name" value="AB_hydrolase_fold"/>
</dbReference>
<dbReference type="PANTHER" id="PTHR42776:SF27">
    <property type="entry name" value="DIPEPTIDYL PEPTIDASE FAMILY MEMBER 6"/>
    <property type="match status" value="1"/>
</dbReference>